<dbReference type="AlphaFoldDB" id="A0A7W8C2Q4"/>
<evidence type="ECO:0000256" key="1">
    <source>
        <dbReference type="ARBA" id="ARBA00004953"/>
    </source>
</evidence>
<dbReference type="GO" id="GO:0009236">
    <property type="term" value="P:cobalamin biosynthetic process"/>
    <property type="evidence" value="ECO:0007669"/>
    <property type="project" value="UniProtKB-UniPathway"/>
</dbReference>
<dbReference type="InterPro" id="IPR012818">
    <property type="entry name" value="CbiE"/>
</dbReference>
<dbReference type="InterPro" id="IPR029063">
    <property type="entry name" value="SAM-dependent_MTases_sf"/>
</dbReference>
<dbReference type="EC" id="2.1.1.132" evidence="8"/>
<dbReference type="InterPro" id="IPR014776">
    <property type="entry name" value="4pyrrole_Mease_sub2"/>
</dbReference>
<evidence type="ECO:0000256" key="6">
    <source>
        <dbReference type="SAM" id="MobiDB-lite"/>
    </source>
</evidence>
<proteinExistence type="predicted"/>
<dbReference type="RefSeq" id="WP_246388145.1">
    <property type="nucleotide sequence ID" value="NZ_JACHGO010000008.1"/>
</dbReference>
<dbReference type="PANTHER" id="PTHR43182:SF1">
    <property type="entry name" value="COBALT-PRECORRIN-7 C(5)-METHYLTRANSFERASE"/>
    <property type="match status" value="1"/>
</dbReference>
<organism evidence="8 9">
    <name type="scientific">Desulfovibrio intestinalis</name>
    <dbReference type="NCBI Taxonomy" id="58621"/>
    <lineage>
        <taxon>Bacteria</taxon>
        <taxon>Pseudomonadati</taxon>
        <taxon>Thermodesulfobacteriota</taxon>
        <taxon>Desulfovibrionia</taxon>
        <taxon>Desulfovibrionales</taxon>
        <taxon>Desulfovibrionaceae</taxon>
        <taxon>Desulfovibrio</taxon>
    </lineage>
</organism>
<evidence type="ECO:0000313" key="9">
    <source>
        <dbReference type="Proteomes" id="UP000539075"/>
    </source>
</evidence>
<feature type="compositionally biased region" description="Polar residues" evidence="6">
    <location>
        <begin position="113"/>
        <end position="122"/>
    </location>
</feature>
<dbReference type="SUPFAM" id="SSF53790">
    <property type="entry name" value="Tetrapyrrole methylase"/>
    <property type="match status" value="1"/>
</dbReference>
<accession>A0A7W8C2Q4</accession>
<dbReference type="EMBL" id="JACHGO010000008">
    <property type="protein sequence ID" value="MBB5144532.1"/>
    <property type="molecule type" value="Genomic_DNA"/>
</dbReference>
<dbReference type="UniPathway" id="UPA00148"/>
<dbReference type="InterPro" id="IPR050714">
    <property type="entry name" value="Cobalamin_biosynth_MTase"/>
</dbReference>
<keyword evidence="4 8" id="KW-0808">Transferase</keyword>
<sequence length="684" mass="71203">MKHQVALPGIAVPAQSGTETGSEHRADSVPDKTPRALSPVSDAVSGTASEAVSGTDAGTGAGANAGDASATLSGDGPTDAPGKPHAPLEDSATGTASAITPSSELPATAPEAAQTTSPSLVPQETPEPQLPEILPGAAVEASVEASQKAAVGAVEDASSAAAAEKISGVVSLGIIPEPAKSASPARLAKRQHKSTPQPVEEHSAEASADDWPPMSDILQSFFIFEPTTAEPSPITVLGLDCARPRGLPLLTADQRALLQEADVICGGKQLLHELTGAAPEENTPVRAAGSPNLSAPSSLDIYEDNAAQDVLKARLLPLSTPLEPVLTRLSQMRAAGERVVMLADGDPLLFGIGATLVRLLGQEAVRLMPAVSSLQQACARLALPWHKVICLSLHGRDDLGPLNAAVSKNAPLCILTDARMTPDLLARHLLDRGVDWFTAHIFERMGAPDEICHNMDLAQAAGTSFGPACTFILVPGDTPRRARLGLNAHELAVDRGLISKKPVRATALALLQIEPHHVVWDVGSGSGAVALEATVLAHEGRVVAVERSVGRAMSIQENRRRFGAAILDVRLGEAPECLPSLPDPHRVFIGGGLSGEDGEDILGHVCLRLPVGGRVVASCVLLDTFCLCRSFFERLGWPVEICQIQASEGRELGGDIHLAAMNPVFLVTAQKPAPEGVTQKRGHE</sequence>
<evidence type="ECO:0000256" key="5">
    <source>
        <dbReference type="ARBA" id="ARBA00022691"/>
    </source>
</evidence>
<dbReference type="CDD" id="cd11644">
    <property type="entry name" value="Precorrin-6Y-MT"/>
    <property type="match status" value="1"/>
</dbReference>
<dbReference type="InterPro" id="IPR014008">
    <property type="entry name" value="Cbl_synth_MTase_CbiT"/>
</dbReference>
<comment type="caution">
    <text evidence="8">The sequence shown here is derived from an EMBL/GenBank/DDBJ whole genome shotgun (WGS) entry which is preliminary data.</text>
</comment>
<dbReference type="Gene3D" id="3.30.950.10">
    <property type="entry name" value="Methyltransferase, Cobalt-precorrin-4 Transmethylase, Domain 2"/>
    <property type="match status" value="1"/>
</dbReference>
<protein>
    <submittedName>
        <fullName evidence="8">Precorrin-6Y C5,15-methyltransferase (Decarboxylating)</fullName>
        <ecNumber evidence="8">2.1.1.132</ecNumber>
    </submittedName>
</protein>
<feature type="region of interest" description="Disordered" evidence="6">
    <location>
        <begin position="180"/>
        <end position="212"/>
    </location>
</feature>
<gene>
    <name evidence="8" type="ORF">HNQ38_002647</name>
</gene>
<dbReference type="Pfam" id="PF01135">
    <property type="entry name" value="PCMT"/>
    <property type="match status" value="1"/>
</dbReference>
<dbReference type="GO" id="GO:0032259">
    <property type="term" value="P:methylation"/>
    <property type="evidence" value="ECO:0007669"/>
    <property type="project" value="UniProtKB-KW"/>
</dbReference>
<feature type="region of interest" description="Disordered" evidence="6">
    <location>
        <begin position="1"/>
        <end position="130"/>
    </location>
</feature>
<dbReference type="InterPro" id="IPR000878">
    <property type="entry name" value="4pyrrol_Mease"/>
</dbReference>
<dbReference type="Pfam" id="PF00590">
    <property type="entry name" value="TP_methylase"/>
    <property type="match status" value="1"/>
</dbReference>
<evidence type="ECO:0000259" key="7">
    <source>
        <dbReference type="Pfam" id="PF00590"/>
    </source>
</evidence>
<dbReference type="NCBIfam" id="TIGR02467">
    <property type="entry name" value="CbiE"/>
    <property type="match status" value="1"/>
</dbReference>
<dbReference type="SUPFAM" id="SSF53335">
    <property type="entry name" value="S-adenosyl-L-methionine-dependent methyltransferases"/>
    <property type="match status" value="1"/>
</dbReference>
<evidence type="ECO:0000256" key="4">
    <source>
        <dbReference type="ARBA" id="ARBA00022679"/>
    </source>
</evidence>
<dbReference type="Gene3D" id="3.40.1010.10">
    <property type="entry name" value="Cobalt-precorrin-4 Transmethylase, Domain 1"/>
    <property type="match status" value="1"/>
</dbReference>
<dbReference type="Proteomes" id="UP000539075">
    <property type="component" value="Unassembled WGS sequence"/>
</dbReference>
<keyword evidence="3 8" id="KW-0489">Methyltransferase</keyword>
<comment type="pathway">
    <text evidence="1">Cofactor biosynthesis; adenosylcobalamin biosynthesis.</text>
</comment>
<evidence type="ECO:0000256" key="3">
    <source>
        <dbReference type="ARBA" id="ARBA00022603"/>
    </source>
</evidence>
<dbReference type="Gene3D" id="3.40.50.150">
    <property type="entry name" value="Vaccinia Virus protein VP39"/>
    <property type="match status" value="1"/>
</dbReference>
<dbReference type="InterPro" id="IPR014777">
    <property type="entry name" value="4pyrrole_Mease_sub1"/>
</dbReference>
<keyword evidence="2" id="KW-0169">Cobalamin biosynthesis</keyword>
<keyword evidence="5" id="KW-0949">S-adenosyl-L-methionine</keyword>
<feature type="domain" description="Tetrapyrrole methylase" evidence="7">
    <location>
        <begin position="246"/>
        <end position="459"/>
    </location>
</feature>
<dbReference type="GO" id="GO:0008276">
    <property type="term" value="F:protein methyltransferase activity"/>
    <property type="evidence" value="ECO:0007669"/>
    <property type="project" value="InterPro"/>
</dbReference>
<dbReference type="GO" id="GO:0046025">
    <property type="term" value="F:precorrin-6Y C5,15-methyltransferase (decarboxylating) activity"/>
    <property type="evidence" value="ECO:0007669"/>
    <property type="project" value="UniProtKB-EC"/>
</dbReference>
<dbReference type="InterPro" id="IPR035996">
    <property type="entry name" value="4pyrrol_Methylase_sf"/>
</dbReference>
<dbReference type="PANTHER" id="PTHR43182">
    <property type="entry name" value="COBALT-PRECORRIN-6B C(15)-METHYLTRANSFERASE (DECARBOXYLATING)"/>
    <property type="match status" value="1"/>
</dbReference>
<feature type="compositionally biased region" description="Polar residues" evidence="6">
    <location>
        <begin position="92"/>
        <end position="105"/>
    </location>
</feature>
<keyword evidence="9" id="KW-1185">Reference proteome</keyword>
<name>A0A7W8C2Q4_9BACT</name>
<evidence type="ECO:0000256" key="2">
    <source>
        <dbReference type="ARBA" id="ARBA00022573"/>
    </source>
</evidence>
<evidence type="ECO:0000313" key="8">
    <source>
        <dbReference type="EMBL" id="MBB5144532.1"/>
    </source>
</evidence>
<reference evidence="8 9" key="1">
    <citation type="submission" date="2020-08" db="EMBL/GenBank/DDBJ databases">
        <title>Genomic Encyclopedia of Type Strains, Phase IV (KMG-IV): sequencing the most valuable type-strain genomes for metagenomic binning, comparative biology and taxonomic classification.</title>
        <authorList>
            <person name="Goeker M."/>
        </authorList>
    </citation>
    <scope>NUCLEOTIDE SEQUENCE [LARGE SCALE GENOMIC DNA]</scope>
    <source>
        <strain evidence="8 9">DSM 11275</strain>
    </source>
</reference>
<feature type="compositionally biased region" description="Basic and acidic residues" evidence="6">
    <location>
        <begin position="21"/>
        <end position="34"/>
    </location>
</feature>
<dbReference type="NCBIfam" id="TIGR02469">
    <property type="entry name" value="CbiT"/>
    <property type="match status" value="1"/>
</dbReference>